<evidence type="ECO:0000313" key="2">
    <source>
        <dbReference type="EMBL" id="KAA6384464.1"/>
    </source>
</evidence>
<comment type="caution">
    <text evidence="2">The sequence shown here is derived from an EMBL/GenBank/DDBJ whole genome shotgun (WGS) entry which is preliminary data.</text>
</comment>
<dbReference type="Proteomes" id="UP000324800">
    <property type="component" value="Unassembled WGS sequence"/>
</dbReference>
<evidence type="ECO:0000313" key="3">
    <source>
        <dbReference type="Proteomes" id="UP000324800"/>
    </source>
</evidence>
<dbReference type="EMBL" id="SNRW01005746">
    <property type="protein sequence ID" value="KAA6384464.1"/>
    <property type="molecule type" value="Genomic_DNA"/>
</dbReference>
<dbReference type="AlphaFoldDB" id="A0A5J4VPI5"/>
<sequence>MTEFDLNQIEKEAKQEFEAEKSQQGAGGVGGQGFMEVDGIEDDYDYYESQAARQDRMKSRAKPFGRLPFHPSMIQRTRMHGGPQFREETGDVLATLVCYLNRDIKKINRLSSAVSAQKYINDKHLDKRFRVLEQDLDDHEAKPDNVVVFDKKKNAIYSVDGYTTAVGFGDPEHQHQRNWKKQYYTDVNDLERAALAAQLKQQGIKRGFYMKLLSMTKPHKERAIKLHSFRAFTVEAKKFINANGGVQLPMATKQQIMASAWNSVFITPAVEILERQDGKINIYNRSNKVNVQQGQCEYLPLAKRLYKKELPAAIAQLYTTDQQINNKIGQALTQAMQFYGQILTQRQQQIGDYDLAKYKFNGRLAAVFDESFLLDALDALGAAKSYSLIIPFSHAKIMLFIEINRGMTRKDDQRLRLCLRLRHKFKHYQNYNRLINRLDKYSIVRIINGTSATVNDANEELYYVNTSTQLPAIA</sequence>
<proteinExistence type="predicted"/>
<organism evidence="2 3">
    <name type="scientific">Streblomastix strix</name>
    <dbReference type="NCBI Taxonomy" id="222440"/>
    <lineage>
        <taxon>Eukaryota</taxon>
        <taxon>Metamonada</taxon>
        <taxon>Preaxostyla</taxon>
        <taxon>Oxymonadida</taxon>
        <taxon>Streblomastigidae</taxon>
        <taxon>Streblomastix</taxon>
    </lineage>
</organism>
<name>A0A5J4VPI5_9EUKA</name>
<accession>A0A5J4VPI5</accession>
<feature type="region of interest" description="Disordered" evidence="1">
    <location>
        <begin position="1"/>
        <end position="32"/>
    </location>
</feature>
<feature type="compositionally biased region" description="Basic and acidic residues" evidence="1">
    <location>
        <begin position="8"/>
        <end position="21"/>
    </location>
</feature>
<evidence type="ECO:0000256" key="1">
    <source>
        <dbReference type="SAM" id="MobiDB-lite"/>
    </source>
</evidence>
<protein>
    <submittedName>
        <fullName evidence="2">Uncharacterized protein</fullName>
    </submittedName>
</protein>
<reference evidence="2 3" key="1">
    <citation type="submission" date="2019-03" db="EMBL/GenBank/DDBJ databases">
        <title>Single cell metagenomics reveals metabolic interactions within the superorganism composed of flagellate Streblomastix strix and complex community of Bacteroidetes bacteria on its surface.</title>
        <authorList>
            <person name="Treitli S.C."/>
            <person name="Kolisko M."/>
            <person name="Husnik F."/>
            <person name="Keeling P."/>
            <person name="Hampl V."/>
        </authorList>
    </citation>
    <scope>NUCLEOTIDE SEQUENCE [LARGE SCALE GENOMIC DNA]</scope>
    <source>
        <strain evidence="2">ST1C</strain>
    </source>
</reference>
<gene>
    <name evidence="2" type="ORF">EZS28_020010</name>
</gene>